<proteinExistence type="inferred from homology"/>
<evidence type="ECO:0000256" key="3">
    <source>
        <dbReference type="ARBA" id="ARBA00023125"/>
    </source>
</evidence>
<dbReference type="InterPro" id="IPR036390">
    <property type="entry name" value="WH_DNA-bd_sf"/>
</dbReference>
<dbReference type="GO" id="GO:0000976">
    <property type="term" value="F:transcription cis-regulatory region binding"/>
    <property type="evidence" value="ECO:0007669"/>
    <property type="project" value="TreeGrafter"/>
</dbReference>
<dbReference type="eggNOG" id="COG0583">
    <property type="taxonomic scope" value="Bacteria"/>
</dbReference>
<evidence type="ECO:0000256" key="4">
    <source>
        <dbReference type="ARBA" id="ARBA00023163"/>
    </source>
</evidence>
<dbReference type="GO" id="GO:0003700">
    <property type="term" value="F:DNA-binding transcription factor activity"/>
    <property type="evidence" value="ECO:0007669"/>
    <property type="project" value="InterPro"/>
</dbReference>
<evidence type="ECO:0000256" key="2">
    <source>
        <dbReference type="ARBA" id="ARBA00023015"/>
    </source>
</evidence>
<evidence type="ECO:0000313" key="6">
    <source>
        <dbReference type="EMBL" id="EET87978.1"/>
    </source>
</evidence>
<sequence>MNVLSIEAFLAIVETGNISAASEKLFLSQSTVSHRLKLLEEQLGIQLLVRNKGHRIIQLTSYGKEFISIAERWLSLWKDTQNLKSRHIYNDIAIGSVDSLNNHTFVPLYQKIVEKEPKINLQINTHHSSEIHTLLENRVIDIGFVFSQIHHNNIITKPIYSEKMYLLCNKSCNYYDNIKTKFLLKKNEIYLKWGLDYQQWHDSHWDPDEKSFITVNTGSMLYNYLNKKDAWAVAPLSIIKSIERFKDVACYSISDSPPDQKCYQLIHRYPKASHINGIEIFLEYLDDYINTCDWINKY</sequence>
<feature type="domain" description="HTH lysR-type" evidence="5">
    <location>
        <begin position="1"/>
        <end position="60"/>
    </location>
</feature>
<keyword evidence="4" id="KW-0804">Transcription</keyword>
<evidence type="ECO:0000259" key="5">
    <source>
        <dbReference type="PROSITE" id="PS50931"/>
    </source>
</evidence>
<dbReference type="STRING" id="536227.Ccar_13935"/>
<dbReference type="AlphaFoldDB" id="C6PS53"/>
<dbReference type="RefSeq" id="WP_007060505.1">
    <property type="nucleotide sequence ID" value="NZ_ACVI01000020.1"/>
</dbReference>
<dbReference type="Pfam" id="PF00126">
    <property type="entry name" value="HTH_1"/>
    <property type="match status" value="1"/>
</dbReference>
<accession>C6PS53</accession>
<organism evidence="6 7">
    <name type="scientific">Clostridium carboxidivorans P7</name>
    <dbReference type="NCBI Taxonomy" id="536227"/>
    <lineage>
        <taxon>Bacteria</taxon>
        <taxon>Bacillati</taxon>
        <taxon>Bacillota</taxon>
        <taxon>Clostridia</taxon>
        <taxon>Eubacteriales</taxon>
        <taxon>Clostridiaceae</taxon>
        <taxon>Clostridium</taxon>
    </lineage>
</organism>
<dbReference type="InterPro" id="IPR036388">
    <property type="entry name" value="WH-like_DNA-bd_sf"/>
</dbReference>
<evidence type="ECO:0000313" key="7">
    <source>
        <dbReference type="Proteomes" id="UP000004198"/>
    </source>
</evidence>
<reference evidence="6 7" key="1">
    <citation type="submission" date="2009-06" db="EMBL/GenBank/DDBJ databases">
        <title>The draft genome of Clostridium carboxidivorans P7.</title>
        <authorList>
            <consortium name="US DOE Joint Genome Institute (JGI-PGF)"/>
            <person name="Lucas S."/>
            <person name="Copeland A."/>
            <person name="Lapidus A."/>
            <person name="Glavina del Rio T."/>
            <person name="Tice H."/>
            <person name="Bruce D."/>
            <person name="Goodwin L."/>
            <person name="Pitluck S."/>
            <person name="Larimer F."/>
            <person name="Land M.L."/>
            <person name="Hauser L."/>
            <person name="Hemme C.L."/>
        </authorList>
    </citation>
    <scope>NUCLEOTIDE SEQUENCE [LARGE SCALE GENOMIC DNA]</scope>
    <source>
        <strain evidence="6 7">P7</strain>
    </source>
</reference>
<dbReference type="PROSITE" id="PS50931">
    <property type="entry name" value="HTH_LYSR"/>
    <property type="match status" value="1"/>
</dbReference>
<dbReference type="EMBL" id="ACVI01000020">
    <property type="protein sequence ID" value="EET87978.1"/>
    <property type="molecule type" value="Genomic_DNA"/>
</dbReference>
<comment type="caution">
    <text evidence="6">The sequence shown here is derived from an EMBL/GenBank/DDBJ whole genome shotgun (WGS) entry which is preliminary data.</text>
</comment>
<gene>
    <name evidence="6" type="ORF">CcarbDRAFT_1620</name>
</gene>
<dbReference type="SUPFAM" id="SSF53850">
    <property type="entry name" value="Periplasmic binding protein-like II"/>
    <property type="match status" value="1"/>
</dbReference>
<comment type="similarity">
    <text evidence="1">Belongs to the LysR transcriptional regulatory family.</text>
</comment>
<protein>
    <submittedName>
        <fullName evidence="6">Transcriptional regulator, LysR family</fullName>
    </submittedName>
</protein>
<dbReference type="OrthoDB" id="9803735at2"/>
<dbReference type="InterPro" id="IPR000847">
    <property type="entry name" value="LysR_HTH_N"/>
</dbReference>
<evidence type="ECO:0000256" key="1">
    <source>
        <dbReference type="ARBA" id="ARBA00009437"/>
    </source>
</evidence>
<dbReference type="PANTHER" id="PTHR30126:SF40">
    <property type="entry name" value="HTH-TYPE TRANSCRIPTIONAL REGULATOR GLTR"/>
    <property type="match status" value="1"/>
</dbReference>
<dbReference type="SUPFAM" id="SSF46785">
    <property type="entry name" value="Winged helix' DNA-binding domain"/>
    <property type="match status" value="1"/>
</dbReference>
<dbReference type="PANTHER" id="PTHR30126">
    <property type="entry name" value="HTH-TYPE TRANSCRIPTIONAL REGULATOR"/>
    <property type="match status" value="1"/>
</dbReference>
<dbReference type="PATRIC" id="fig|536227.13.peg.2918"/>
<dbReference type="PRINTS" id="PR00039">
    <property type="entry name" value="HTHLYSR"/>
</dbReference>
<keyword evidence="3" id="KW-0238">DNA-binding</keyword>
<dbReference type="CDD" id="cd05466">
    <property type="entry name" value="PBP2_LTTR_substrate"/>
    <property type="match status" value="1"/>
</dbReference>
<dbReference type="InterPro" id="IPR005119">
    <property type="entry name" value="LysR_subst-bd"/>
</dbReference>
<dbReference type="KEGG" id="cck:Ccar_13935"/>
<dbReference type="Proteomes" id="UP000004198">
    <property type="component" value="Unassembled WGS sequence"/>
</dbReference>
<dbReference type="Gene3D" id="1.10.10.10">
    <property type="entry name" value="Winged helix-like DNA-binding domain superfamily/Winged helix DNA-binding domain"/>
    <property type="match status" value="1"/>
</dbReference>
<keyword evidence="7" id="KW-1185">Reference proteome</keyword>
<dbReference type="Gene3D" id="3.40.190.290">
    <property type="match status" value="1"/>
</dbReference>
<keyword evidence="2" id="KW-0805">Transcription regulation</keyword>
<name>C6PS53_9CLOT</name>
<dbReference type="Pfam" id="PF03466">
    <property type="entry name" value="LysR_substrate"/>
    <property type="match status" value="1"/>
</dbReference>